<proteinExistence type="predicted"/>
<dbReference type="Proteomes" id="UP000829196">
    <property type="component" value="Unassembled WGS sequence"/>
</dbReference>
<evidence type="ECO:0000256" key="1">
    <source>
        <dbReference type="SAM" id="MobiDB-lite"/>
    </source>
</evidence>
<organism evidence="3 4">
    <name type="scientific">Dendrobium nobile</name>
    <name type="common">Orchid</name>
    <dbReference type="NCBI Taxonomy" id="94219"/>
    <lineage>
        <taxon>Eukaryota</taxon>
        <taxon>Viridiplantae</taxon>
        <taxon>Streptophyta</taxon>
        <taxon>Embryophyta</taxon>
        <taxon>Tracheophyta</taxon>
        <taxon>Spermatophyta</taxon>
        <taxon>Magnoliopsida</taxon>
        <taxon>Liliopsida</taxon>
        <taxon>Asparagales</taxon>
        <taxon>Orchidaceae</taxon>
        <taxon>Epidendroideae</taxon>
        <taxon>Malaxideae</taxon>
        <taxon>Dendrobiinae</taxon>
        <taxon>Dendrobium</taxon>
    </lineage>
</organism>
<evidence type="ECO:0008006" key="5">
    <source>
        <dbReference type="Google" id="ProtNLM"/>
    </source>
</evidence>
<sequence>MAISKKLKALALFVLLSISFCLSFARSLKQASKPKSSSGYHVADDGDRGGNGGGDDSYGGSGVGQVGGNSDGGYGYGGGGYGMAMAVVDMAVMTEVIAIKGCIEAVVCCGNHPCGGGVVDSKGLWKWLLSVIILPLK</sequence>
<comment type="caution">
    <text evidence="3">The sequence shown here is derived from an EMBL/GenBank/DDBJ whole genome shotgun (WGS) entry which is preliminary data.</text>
</comment>
<feature type="chain" id="PRO_5035793888" description="Glycine-rich protein" evidence="2">
    <location>
        <begin position="26"/>
        <end position="137"/>
    </location>
</feature>
<accession>A0A8T3B3E2</accession>
<keyword evidence="2" id="KW-0732">Signal</keyword>
<gene>
    <name evidence="3" type="ORF">KFK09_014921</name>
</gene>
<feature type="region of interest" description="Disordered" evidence="1">
    <location>
        <begin position="33"/>
        <end position="64"/>
    </location>
</feature>
<evidence type="ECO:0000256" key="2">
    <source>
        <dbReference type="SAM" id="SignalP"/>
    </source>
</evidence>
<protein>
    <recommendedName>
        <fullName evidence="5">Glycine-rich protein</fullName>
    </recommendedName>
</protein>
<feature type="signal peptide" evidence="2">
    <location>
        <begin position="1"/>
        <end position="25"/>
    </location>
</feature>
<dbReference type="AlphaFoldDB" id="A0A8T3B3E2"/>
<reference evidence="3" key="1">
    <citation type="journal article" date="2022" name="Front. Genet.">
        <title>Chromosome-Scale Assembly of the Dendrobium nobile Genome Provides Insights Into the Molecular Mechanism of the Biosynthesis of the Medicinal Active Ingredient of Dendrobium.</title>
        <authorList>
            <person name="Xu Q."/>
            <person name="Niu S.-C."/>
            <person name="Li K.-L."/>
            <person name="Zheng P.-J."/>
            <person name="Zhang X.-J."/>
            <person name="Jia Y."/>
            <person name="Liu Y."/>
            <person name="Niu Y.-X."/>
            <person name="Yu L.-H."/>
            <person name="Chen D.-F."/>
            <person name="Zhang G.-Q."/>
        </authorList>
    </citation>
    <scope>NUCLEOTIDE SEQUENCE</scope>
    <source>
        <tissue evidence="3">Leaf</tissue>
    </source>
</reference>
<keyword evidence="4" id="KW-1185">Reference proteome</keyword>
<evidence type="ECO:0000313" key="3">
    <source>
        <dbReference type="EMBL" id="KAI0503974.1"/>
    </source>
</evidence>
<evidence type="ECO:0000313" key="4">
    <source>
        <dbReference type="Proteomes" id="UP000829196"/>
    </source>
</evidence>
<feature type="compositionally biased region" description="Gly residues" evidence="1">
    <location>
        <begin position="49"/>
        <end position="64"/>
    </location>
</feature>
<dbReference type="EMBL" id="JAGYWB010000011">
    <property type="protein sequence ID" value="KAI0503974.1"/>
    <property type="molecule type" value="Genomic_DNA"/>
</dbReference>
<name>A0A8T3B3E2_DENNO</name>